<protein>
    <submittedName>
        <fullName evidence="1">Strawberry notch homolog (Drosophila) (Predicted), isoform CRA_a</fullName>
    </submittedName>
</protein>
<dbReference type="AlphaFoldDB" id="A6K8R7"/>
<evidence type="ECO:0000313" key="2">
    <source>
        <dbReference type="Proteomes" id="UP000234681"/>
    </source>
</evidence>
<accession>A6K8R7</accession>
<feature type="non-terminal residue" evidence="1">
    <location>
        <position position="61"/>
    </location>
</feature>
<name>A6K8R7_RAT</name>
<proteinExistence type="predicted"/>
<dbReference type="Proteomes" id="UP000234681">
    <property type="component" value="Chromosome 7"/>
</dbReference>
<dbReference type="EMBL" id="CH474029">
    <property type="protein sequence ID" value="EDL89336.1"/>
    <property type="molecule type" value="Genomic_DNA"/>
</dbReference>
<gene>
    <name evidence="1" type="primary">Stno_predicted</name>
    <name evidence="1" type="ORF">rCG_29445</name>
</gene>
<sequence>MGTSLHMSSLPPEVASSSRTDSCTVLGGAVSHRHCTPPSPVKISKCYCGVSPHLCVSPVSH</sequence>
<organism evidence="1 2">
    <name type="scientific">Rattus norvegicus</name>
    <name type="common">Rat</name>
    <dbReference type="NCBI Taxonomy" id="10116"/>
    <lineage>
        <taxon>Eukaryota</taxon>
        <taxon>Metazoa</taxon>
        <taxon>Chordata</taxon>
        <taxon>Craniata</taxon>
        <taxon>Vertebrata</taxon>
        <taxon>Euteleostomi</taxon>
        <taxon>Mammalia</taxon>
        <taxon>Eutheria</taxon>
        <taxon>Euarchontoglires</taxon>
        <taxon>Glires</taxon>
        <taxon>Rodentia</taxon>
        <taxon>Myomorpha</taxon>
        <taxon>Muroidea</taxon>
        <taxon>Muridae</taxon>
        <taxon>Murinae</taxon>
        <taxon>Rattus</taxon>
    </lineage>
</organism>
<evidence type="ECO:0000313" key="1">
    <source>
        <dbReference type="EMBL" id="EDL89336.1"/>
    </source>
</evidence>
<reference evidence="2" key="1">
    <citation type="submission" date="2005-09" db="EMBL/GenBank/DDBJ databases">
        <authorList>
            <person name="Mural R.J."/>
            <person name="Li P.W."/>
            <person name="Adams M.D."/>
            <person name="Amanatides P.G."/>
            <person name="Baden-Tillson H."/>
            <person name="Barnstead M."/>
            <person name="Chin S.H."/>
            <person name="Dew I."/>
            <person name="Evans C.A."/>
            <person name="Ferriera S."/>
            <person name="Flanigan M."/>
            <person name="Fosler C."/>
            <person name="Glodek A."/>
            <person name="Gu Z."/>
            <person name="Holt R.A."/>
            <person name="Jennings D."/>
            <person name="Kraft C.L."/>
            <person name="Lu F."/>
            <person name="Nguyen T."/>
            <person name="Nusskern D.R."/>
            <person name="Pfannkoch C.M."/>
            <person name="Sitter C."/>
            <person name="Sutton G.G."/>
            <person name="Venter J.C."/>
            <person name="Wang Z."/>
            <person name="Woodage T."/>
            <person name="Zheng X.H."/>
            <person name="Zhong F."/>
        </authorList>
    </citation>
    <scope>NUCLEOTIDE SEQUENCE [LARGE SCALE GENOMIC DNA]</scope>
    <source>
        <strain>BN</strain>
        <strain evidence="2">Sprague-Dawley</strain>
    </source>
</reference>